<dbReference type="GO" id="GO:0006950">
    <property type="term" value="P:response to stress"/>
    <property type="evidence" value="ECO:0007669"/>
    <property type="project" value="TreeGrafter"/>
</dbReference>
<dbReference type="PANTHER" id="PTHR33164">
    <property type="entry name" value="TRANSCRIPTIONAL REGULATOR, MARR FAMILY"/>
    <property type="match status" value="1"/>
</dbReference>
<dbReference type="EMBL" id="VLLC01000003">
    <property type="protein sequence ID" value="TWI75603.1"/>
    <property type="molecule type" value="Genomic_DNA"/>
</dbReference>
<dbReference type="InterPro" id="IPR039422">
    <property type="entry name" value="MarR/SlyA-like"/>
</dbReference>
<protein>
    <submittedName>
        <fullName evidence="2">DNA-binding MarR family transcriptional regulator</fullName>
    </submittedName>
</protein>
<dbReference type="InterPro" id="IPR036390">
    <property type="entry name" value="WH_DNA-bd_sf"/>
</dbReference>
<sequence>MELKDCIVFLLAKNSQAGYRFWGNYIADLEVTTVQAMLLILLGREEGQTSRQLGEQTQLDSATVSGIIDRLVGMKLVTRKRSPEDRRAILLFLTDLGRTKALDLDRRFEEAHQAFLADFSPEEQEVFRGFLKRLQDTHGAIR</sequence>
<dbReference type="GO" id="GO:0003700">
    <property type="term" value="F:DNA-binding transcription factor activity"/>
    <property type="evidence" value="ECO:0007669"/>
    <property type="project" value="InterPro"/>
</dbReference>
<dbReference type="AlphaFoldDB" id="A0A562S355"/>
<dbReference type="InterPro" id="IPR000835">
    <property type="entry name" value="HTH_MarR-typ"/>
</dbReference>
<dbReference type="Proteomes" id="UP000318307">
    <property type="component" value="Unassembled WGS sequence"/>
</dbReference>
<dbReference type="PROSITE" id="PS50995">
    <property type="entry name" value="HTH_MARR_2"/>
    <property type="match status" value="1"/>
</dbReference>
<dbReference type="SUPFAM" id="SSF46785">
    <property type="entry name" value="Winged helix' DNA-binding domain"/>
    <property type="match status" value="1"/>
</dbReference>
<dbReference type="Gene3D" id="1.10.10.10">
    <property type="entry name" value="Winged helix-like DNA-binding domain superfamily/Winged helix DNA-binding domain"/>
    <property type="match status" value="1"/>
</dbReference>
<name>A0A562S355_9BACT</name>
<organism evidence="2 3">
    <name type="scientific">Desulfobotulus alkaliphilus</name>
    <dbReference type="NCBI Taxonomy" id="622671"/>
    <lineage>
        <taxon>Bacteria</taxon>
        <taxon>Pseudomonadati</taxon>
        <taxon>Thermodesulfobacteriota</taxon>
        <taxon>Desulfobacteria</taxon>
        <taxon>Desulfobacterales</taxon>
        <taxon>Desulfobacteraceae</taxon>
        <taxon>Desulfobotulus</taxon>
    </lineage>
</organism>
<comment type="caution">
    <text evidence="2">The sequence shown here is derived from an EMBL/GenBank/DDBJ whole genome shotgun (WGS) entry which is preliminary data.</text>
</comment>
<dbReference type="InterPro" id="IPR036388">
    <property type="entry name" value="WH-like_DNA-bd_sf"/>
</dbReference>
<feature type="domain" description="HTH marR-type" evidence="1">
    <location>
        <begin position="4"/>
        <end position="136"/>
    </location>
</feature>
<keyword evidence="3" id="KW-1185">Reference proteome</keyword>
<dbReference type="RefSeq" id="WP_144682284.1">
    <property type="nucleotide sequence ID" value="NZ_VLLC01000003.1"/>
</dbReference>
<dbReference type="PANTHER" id="PTHR33164:SF43">
    <property type="entry name" value="HTH-TYPE TRANSCRIPTIONAL REPRESSOR YETL"/>
    <property type="match status" value="1"/>
</dbReference>
<evidence type="ECO:0000313" key="2">
    <source>
        <dbReference type="EMBL" id="TWI75603.1"/>
    </source>
</evidence>
<keyword evidence="2" id="KW-0238">DNA-binding</keyword>
<dbReference type="SMART" id="SM00347">
    <property type="entry name" value="HTH_MARR"/>
    <property type="match status" value="1"/>
</dbReference>
<dbReference type="Pfam" id="PF12802">
    <property type="entry name" value="MarR_2"/>
    <property type="match status" value="1"/>
</dbReference>
<dbReference type="PRINTS" id="PR00598">
    <property type="entry name" value="HTHMARR"/>
</dbReference>
<evidence type="ECO:0000313" key="3">
    <source>
        <dbReference type="Proteomes" id="UP000318307"/>
    </source>
</evidence>
<proteinExistence type="predicted"/>
<evidence type="ECO:0000259" key="1">
    <source>
        <dbReference type="PROSITE" id="PS50995"/>
    </source>
</evidence>
<gene>
    <name evidence="2" type="ORF">LZ24_00651</name>
</gene>
<reference evidence="2 3" key="1">
    <citation type="submission" date="2019-07" db="EMBL/GenBank/DDBJ databases">
        <title>Genome sequencing of 100 strains of the haloalkaliphilic chemolithoautotrophic sulfur-oxidizing bacterium Thioalkalivibrio.</title>
        <authorList>
            <person name="Muyzer G."/>
        </authorList>
    </citation>
    <scope>NUCLEOTIDE SEQUENCE [LARGE SCALE GENOMIC DNA]</scope>
    <source>
        <strain evidence="2 3">ASO4-4</strain>
    </source>
</reference>
<accession>A0A562S355</accession>
<dbReference type="GO" id="GO:0003677">
    <property type="term" value="F:DNA binding"/>
    <property type="evidence" value="ECO:0007669"/>
    <property type="project" value="UniProtKB-KW"/>
</dbReference>
<dbReference type="OrthoDB" id="5521015at2"/>